<evidence type="ECO:0000256" key="2">
    <source>
        <dbReference type="ARBA" id="ARBA00004613"/>
    </source>
</evidence>
<feature type="domain" description="Flagellar basal body rod protein N-terminal" evidence="8">
    <location>
        <begin position="6"/>
        <end position="35"/>
    </location>
</feature>
<evidence type="ECO:0000313" key="14">
    <source>
        <dbReference type="Proteomes" id="UP000182045"/>
    </source>
</evidence>
<dbReference type="InterPro" id="IPR001444">
    <property type="entry name" value="Flag_bb_rod_N"/>
</dbReference>
<evidence type="ECO:0000259" key="10">
    <source>
        <dbReference type="Pfam" id="PF22638"/>
    </source>
</evidence>
<evidence type="ECO:0000256" key="1">
    <source>
        <dbReference type="ARBA" id="ARBA00004117"/>
    </source>
</evidence>
<dbReference type="Pfam" id="PF00460">
    <property type="entry name" value="Flg_bb_rod"/>
    <property type="match status" value="1"/>
</dbReference>
<feature type="region of interest" description="Disordered" evidence="7">
    <location>
        <begin position="38"/>
        <end position="61"/>
    </location>
</feature>
<name>A0A0P7WWD3_9RHOB</name>
<dbReference type="OrthoDB" id="7181295at2"/>
<dbReference type="GO" id="GO:0005198">
    <property type="term" value="F:structural molecule activity"/>
    <property type="evidence" value="ECO:0007669"/>
    <property type="project" value="InterPro"/>
</dbReference>
<evidence type="ECO:0000256" key="6">
    <source>
        <dbReference type="ARBA" id="ARBA00023143"/>
    </source>
</evidence>
<dbReference type="PANTHER" id="PTHR30033">
    <property type="entry name" value="FLAGELLAR HOOK-ASSOCIATED PROTEIN 1"/>
    <property type="match status" value="1"/>
</dbReference>
<comment type="similarity">
    <text evidence="3">Belongs to the flagella basal body rod proteins family.</text>
</comment>
<dbReference type="EMBL" id="FBYC01000004">
    <property type="protein sequence ID" value="CUX82050.1"/>
    <property type="molecule type" value="Genomic_DNA"/>
</dbReference>
<keyword evidence="14" id="KW-1185">Reference proteome</keyword>
<dbReference type="Proteomes" id="UP000050413">
    <property type="component" value="Unassembled WGS sequence"/>
</dbReference>
<reference evidence="11 14" key="2">
    <citation type="submission" date="2016-01" db="EMBL/GenBank/DDBJ databases">
        <authorList>
            <person name="Varghese N."/>
        </authorList>
    </citation>
    <scope>NUCLEOTIDE SEQUENCE [LARGE SCALE GENOMIC DNA]</scope>
    <source>
        <strain evidence="11 14">HL-91</strain>
    </source>
</reference>
<keyword evidence="5" id="KW-0964">Secreted</keyword>
<evidence type="ECO:0000256" key="4">
    <source>
        <dbReference type="ARBA" id="ARBA00016244"/>
    </source>
</evidence>
<dbReference type="STRING" id="1666912.Ga0058931_2136"/>
<dbReference type="InterPro" id="IPR053927">
    <property type="entry name" value="FlgK_helical"/>
</dbReference>
<dbReference type="InterPro" id="IPR002371">
    <property type="entry name" value="FlgK"/>
</dbReference>
<reference evidence="12 13" key="1">
    <citation type="submission" date="2015-09" db="EMBL/GenBank/DDBJ databases">
        <title>Identification and resolution of microdiversity through metagenomic sequencing of parallel consortia.</title>
        <authorList>
            <person name="Nelson W.C."/>
            <person name="Romine M.F."/>
            <person name="Lindemann S.R."/>
        </authorList>
    </citation>
    <scope>NUCLEOTIDE SEQUENCE [LARGE SCALE GENOMIC DNA]</scope>
    <source>
        <strain evidence="12">HL-91</strain>
    </source>
</reference>
<evidence type="ECO:0000313" key="11">
    <source>
        <dbReference type="EMBL" id="CUX82050.1"/>
    </source>
</evidence>
<evidence type="ECO:0000259" key="8">
    <source>
        <dbReference type="Pfam" id="PF00460"/>
    </source>
</evidence>
<comment type="subcellular location">
    <subcellularLocation>
        <location evidence="1">Bacterial flagellum basal body</location>
    </subcellularLocation>
    <subcellularLocation>
        <location evidence="2">Secreted</location>
    </subcellularLocation>
</comment>
<feature type="domain" description="Flagellar basal-body/hook protein C-terminal" evidence="9">
    <location>
        <begin position="588"/>
        <end position="624"/>
    </location>
</feature>
<evidence type="ECO:0000256" key="5">
    <source>
        <dbReference type="ARBA" id="ARBA00022525"/>
    </source>
</evidence>
<dbReference type="Pfam" id="PF22638">
    <property type="entry name" value="FlgK_D1"/>
    <property type="match status" value="1"/>
</dbReference>
<keyword evidence="12" id="KW-0282">Flagellum</keyword>
<keyword evidence="12" id="KW-0966">Cell projection</keyword>
<proteinExistence type="inferred from homology"/>
<dbReference type="RefSeq" id="WP_072246319.1">
    <property type="nucleotide sequence ID" value="NZ_FBYC01000004.1"/>
</dbReference>
<feature type="compositionally biased region" description="Low complexity" evidence="7">
    <location>
        <begin position="46"/>
        <end position="56"/>
    </location>
</feature>
<keyword evidence="6" id="KW-0975">Bacterial flagellum</keyword>
<dbReference type="AlphaFoldDB" id="A0A0P7WWD3"/>
<dbReference type="GO" id="GO:0005576">
    <property type="term" value="C:extracellular region"/>
    <property type="evidence" value="ECO:0007669"/>
    <property type="project" value="UniProtKB-SubCell"/>
</dbReference>
<dbReference type="GO" id="GO:0009425">
    <property type="term" value="C:bacterial-type flagellum basal body"/>
    <property type="evidence" value="ECO:0007669"/>
    <property type="project" value="UniProtKB-SubCell"/>
</dbReference>
<dbReference type="GO" id="GO:0044780">
    <property type="term" value="P:bacterial-type flagellum assembly"/>
    <property type="evidence" value="ECO:0007669"/>
    <property type="project" value="InterPro"/>
</dbReference>
<gene>
    <name evidence="12" type="primary">flgK</name>
    <name evidence="11" type="ORF">Ga0058931_2136</name>
    <name evidence="12" type="ORF">HLUCCA05_02685</name>
</gene>
<keyword evidence="12" id="KW-0969">Cilium</keyword>
<protein>
    <recommendedName>
        <fullName evidence="4">Flagellar hook-associated protein 1</fullName>
    </recommendedName>
</protein>
<feature type="domain" description="Flagellar hook-associated protein FlgK helical" evidence="10">
    <location>
        <begin position="97"/>
        <end position="325"/>
    </location>
</feature>
<evidence type="ECO:0000256" key="7">
    <source>
        <dbReference type="SAM" id="MobiDB-lite"/>
    </source>
</evidence>
<dbReference type="GO" id="GO:0009424">
    <property type="term" value="C:bacterial-type flagellum hook"/>
    <property type="evidence" value="ECO:0007669"/>
    <property type="project" value="InterPro"/>
</dbReference>
<sequence>MSDMIHIARSGIIAARTALAVTSENVANVGTEGYRRRDVASVSNAGGQTTPTTQPTGGQGVSVSEVRRAFDQLVAQRLWTATSAQSASAAHRQVADSLETRFTPGENGLDGTMRDFFDSLSRLAASPADRTTRASALHGAQTLATEIVATAQGAAQLRADTVAQAQMTTAEAQGILQDLHVLNERLAHLGQSETIGHHPLADQRDALLQRAAQLLPASVELGADGRATLRLGSEAGPVLLDGTGPTRLHVSAEDQLTLHMTAPDGSRRDTRMLTGGRLGGLAMGLGALDMAAQEFDKLARDMVAGLNQLHRQGTDVLGQPGGDLFTMDGWQAKPAAANAGKVQVQVDMARPQPLNGPLELVYDAGGPGWTARDAGGTVLATGHDRLVLPGVTVDLAGAPRNGDRIVLEQVTGRAIDLRLAIGDADELAAAADVLVAPALGNAGAASLQLSRDAGEPSPDALDVVIADATVGLVELRNPSDDSLVATGTLAGDGRVTLAGLNLQLQGVGQTGDRFTLRPTAAGSGNGATAQAMADLRSARGDGGYGVLDSLSNFQADLGTRAAAVQRADDTAQARLDSAAAEDAALGAVNLDAEAARMVELQQAYQASAQAMSIARSLFDTLLRMI</sequence>
<dbReference type="Proteomes" id="UP000182045">
    <property type="component" value="Unassembled WGS sequence"/>
</dbReference>
<evidence type="ECO:0000256" key="3">
    <source>
        <dbReference type="ARBA" id="ARBA00009677"/>
    </source>
</evidence>
<dbReference type="InterPro" id="IPR010930">
    <property type="entry name" value="Flg_bb/hook_C_dom"/>
</dbReference>
<evidence type="ECO:0000313" key="13">
    <source>
        <dbReference type="Proteomes" id="UP000050413"/>
    </source>
</evidence>
<dbReference type="PANTHER" id="PTHR30033:SF2">
    <property type="entry name" value="FLAGELLAR HOOK PROTEIN"/>
    <property type="match status" value="1"/>
</dbReference>
<dbReference type="Pfam" id="PF06429">
    <property type="entry name" value="Flg_bbr_C"/>
    <property type="match status" value="1"/>
</dbReference>
<evidence type="ECO:0000259" key="9">
    <source>
        <dbReference type="Pfam" id="PF06429"/>
    </source>
</evidence>
<dbReference type="SUPFAM" id="SSF64518">
    <property type="entry name" value="Phase 1 flagellin"/>
    <property type="match status" value="1"/>
</dbReference>
<comment type="caution">
    <text evidence="12">The sequence shown here is derived from an EMBL/GenBank/DDBJ whole genome shotgun (WGS) entry which is preliminary data.</text>
</comment>
<evidence type="ECO:0000313" key="12">
    <source>
        <dbReference type="EMBL" id="KPP95584.1"/>
    </source>
</evidence>
<organism evidence="12 13">
    <name type="scientific">Roseibaca calidilacus</name>
    <dbReference type="NCBI Taxonomy" id="1666912"/>
    <lineage>
        <taxon>Bacteria</taxon>
        <taxon>Pseudomonadati</taxon>
        <taxon>Pseudomonadota</taxon>
        <taxon>Alphaproteobacteria</taxon>
        <taxon>Rhodobacterales</taxon>
        <taxon>Paracoccaceae</taxon>
        <taxon>Roseinatronobacter</taxon>
    </lineage>
</organism>
<dbReference type="EMBL" id="LJSG01000002">
    <property type="protein sequence ID" value="KPP95584.1"/>
    <property type="molecule type" value="Genomic_DNA"/>
</dbReference>
<accession>A0A0P7WWD3</accession>